<dbReference type="EMBL" id="JAJKFT010000001">
    <property type="protein sequence ID" value="MCC9626858.1"/>
    <property type="molecule type" value="Genomic_DNA"/>
</dbReference>
<comment type="caution">
    <text evidence="3">The sequence shown here is derived from an EMBL/GenBank/DDBJ whole genome shotgun (WGS) entry which is preliminary data.</text>
</comment>
<protein>
    <submittedName>
        <fullName evidence="3">Uncharacterized protein</fullName>
    </submittedName>
</protein>
<gene>
    <name evidence="3" type="ORF">LOC68_00425</name>
</gene>
<keyword evidence="2" id="KW-1133">Transmembrane helix</keyword>
<feature type="transmembrane region" description="Helical" evidence="2">
    <location>
        <begin position="119"/>
        <end position="141"/>
    </location>
</feature>
<accession>A0A9X1MGZ1</accession>
<dbReference type="Proteomes" id="UP001139103">
    <property type="component" value="Unassembled WGS sequence"/>
</dbReference>
<keyword evidence="4" id="KW-1185">Reference proteome</keyword>
<proteinExistence type="predicted"/>
<dbReference type="RefSeq" id="WP_230214264.1">
    <property type="nucleotide sequence ID" value="NZ_JAJKFT010000001.1"/>
</dbReference>
<keyword evidence="2" id="KW-0472">Membrane</keyword>
<evidence type="ECO:0000313" key="4">
    <source>
        <dbReference type="Proteomes" id="UP001139103"/>
    </source>
</evidence>
<feature type="transmembrane region" description="Helical" evidence="2">
    <location>
        <begin position="147"/>
        <end position="170"/>
    </location>
</feature>
<feature type="transmembrane region" description="Helical" evidence="2">
    <location>
        <begin position="38"/>
        <end position="63"/>
    </location>
</feature>
<keyword evidence="2" id="KW-0812">Transmembrane</keyword>
<name>A0A9X1MGZ1_9BACT</name>
<evidence type="ECO:0000313" key="3">
    <source>
        <dbReference type="EMBL" id="MCC9626858.1"/>
    </source>
</evidence>
<evidence type="ECO:0000256" key="2">
    <source>
        <dbReference type="SAM" id="Phobius"/>
    </source>
</evidence>
<evidence type="ECO:0000256" key="1">
    <source>
        <dbReference type="SAM" id="MobiDB-lite"/>
    </source>
</evidence>
<feature type="region of interest" description="Disordered" evidence="1">
    <location>
        <begin position="1"/>
        <end position="21"/>
    </location>
</feature>
<reference evidence="3" key="1">
    <citation type="submission" date="2021-11" db="EMBL/GenBank/DDBJ databases">
        <title>Genome sequence.</title>
        <authorList>
            <person name="Sun Q."/>
        </authorList>
    </citation>
    <scope>NUCLEOTIDE SEQUENCE</scope>
    <source>
        <strain evidence="3">JC732</strain>
    </source>
</reference>
<sequence>MTESADNPYASPTVVDTHVDHPLAPRPELSFSSAMRRIALWGATTGGLVTGVALTLSVIVRVIQIGVPWHLLDEPGDYFETVVTTASIVLLGAIVGTVSAAVIGPVAYVTRRWRLGKGIALISCLVVPSLLLLSPVFYFAWTGNIVLTNALVGIFVLLITGLVSGARIFWGLCRELYGRPWSPEYIDSMEAENV</sequence>
<dbReference type="AlphaFoldDB" id="A0A9X1MGZ1"/>
<feature type="transmembrane region" description="Helical" evidence="2">
    <location>
        <begin position="83"/>
        <end position="107"/>
    </location>
</feature>
<organism evidence="3 4">
    <name type="scientific">Blastopirellula sediminis</name>
    <dbReference type="NCBI Taxonomy" id="2894196"/>
    <lineage>
        <taxon>Bacteria</taxon>
        <taxon>Pseudomonadati</taxon>
        <taxon>Planctomycetota</taxon>
        <taxon>Planctomycetia</taxon>
        <taxon>Pirellulales</taxon>
        <taxon>Pirellulaceae</taxon>
        <taxon>Blastopirellula</taxon>
    </lineage>
</organism>